<feature type="chain" id="PRO_5012294346" evidence="2">
    <location>
        <begin position="16"/>
        <end position="149"/>
    </location>
</feature>
<protein>
    <submittedName>
        <fullName evidence="3">Uncharacterized protein</fullName>
    </submittedName>
</protein>
<dbReference type="Proteomes" id="UP000030106">
    <property type="component" value="Unassembled WGS sequence"/>
</dbReference>
<proteinExistence type="predicted"/>
<evidence type="ECO:0000313" key="4">
    <source>
        <dbReference type="Proteomes" id="UP000030106"/>
    </source>
</evidence>
<dbReference type="EMBL" id="ANFO01000525">
    <property type="protein sequence ID" value="KGQ08945.1"/>
    <property type="molecule type" value="Genomic_DNA"/>
</dbReference>
<gene>
    <name evidence="3" type="ORF">BBAD15_g5721</name>
</gene>
<reference evidence="3 4" key="1">
    <citation type="submission" date="2012-10" db="EMBL/GenBank/DDBJ databases">
        <title>Genome sequencing and analysis of entomopathogenic fungi Beauveria bassiana D1-5.</title>
        <authorList>
            <person name="Li Q."/>
            <person name="Wang L."/>
            <person name="Zhang Z."/>
            <person name="Wang Q."/>
            <person name="Ren J."/>
            <person name="Wang M."/>
            <person name="Xu W."/>
            <person name="Wang J."/>
            <person name="Lu Y."/>
            <person name="Du Q."/>
            <person name="Sun Z."/>
        </authorList>
    </citation>
    <scope>NUCLEOTIDE SEQUENCE [LARGE SCALE GENOMIC DNA]</scope>
    <source>
        <strain evidence="3 4">D1-5</strain>
    </source>
</reference>
<comment type="caution">
    <text evidence="3">The sequence shown here is derived from an EMBL/GenBank/DDBJ whole genome shotgun (WGS) entry which is preliminary data.</text>
</comment>
<organism evidence="3 4">
    <name type="scientific">Beauveria bassiana D1-5</name>
    <dbReference type="NCBI Taxonomy" id="1245745"/>
    <lineage>
        <taxon>Eukaryota</taxon>
        <taxon>Fungi</taxon>
        <taxon>Dikarya</taxon>
        <taxon>Ascomycota</taxon>
        <taxon>Pezizomycotina</taxon>
        <taxon>Sordariomycetes</taxon>
        <taxon>Hypocreomycetidae</taxon>
        <taxon>Hypocreales</taxon>
        <taxon>Cordycipitaceae</taxon>
        <taxon>Beauveria</taxon>
    </lineage>
</organism>
<accession>A0A0A2VRZ3</accession>
<feature type="signal peptide" evidence="2">
    <location>
        <begin position="1"/>
        <end position="15"/>
    </location>
</feature>
<keyword evidence="2" id="KW-0732">Signal</keyword>
<name>A0A0A2VRZ3_BEABA</name>
<dbReference type="AlphaFoldDB" id="A0A0A2VRZ3"/>
<dbReference type="HOGENOM" id="CLU_1749310_0_0_1"/>
<feature type="region of interest" description="Disordered" evidence="1">
    <location>
        <begin position="18"/>
        <end position="48"/>
    </location>
</feature>
<evidence type="ECO:0000256" key="2">
    <source>
        <dbReference type="SAM" id="SignalP"/>
    </source>
</evidence>
<sequence length="149" mass="15891">MRFTVLATFIALAAAESFPSFSDPSSSSSSSSFSSASSSSSFSSSPPDDDDFASHYVAYYSQYQLGRLATFRASYSGNDSLTEVQDAVLSRLETAVATGNASEIAAVKDLCIGTFGLASCRKLAGAEDESHDVVTPDMHMHRAQRDHHE</sequence>
<evidence type="ECO:0000256" key="1">
    <source>
        <dbReference type="SAM" id="MobiDB-lite"/>
    </source>
</evidence>
<feature type="compositionally biased region" description="Low complexity" evidence="1">
    <location>
        <begin position="18"/>
        <end position="46"/>
    </location>
</feature>
<evidence type="ECO:0000313" key="3">
    <source>
        <dbReference type="EMBL" id="KGQ08945.1"/>
    </source>
</evidence>